<dbReference type="AlphaFoldDB" id="A0A6S7JGV8"/>
<evidence type="ECO:0000313" key="3">
    <source>
        <dbReference type="Proteomes" id="UP001152795"/>
    </source>
</evidence>
<dbReference type="Proteomes" id="UP001152795">
    <property type="component" value="Unassembled WGS sequence"/>
</dbReference>
<accession>A0A6S7JGV8</accession>
<dbReference type="EMBL" id="CACRXK020016790">
    <property type="protein sequence ID" value="CAB4030337.1"/>
    <property type="molecule type" value="Genomic_DNA"/>
</dbReference>
<organism evidence="1 3">
    <name type="scientific">Paramuricea clavata</name>
    <name type="common">Red gorgonian</name>
    <name type="synonym">Violescent sea-whip</name>
    <dbReference type="NCBI Taxonomy" id="317549"/>
    <lineage>
        <taxon>Eukaryota</taxon>
        <taxon>Metazoa</taxon>
        <taxon>Cnidaria</taxon>
        <taxon>Anthozoa</taxon>
        <taxon>Octocorallia</taxon>
        <taxon>Malacalcyonacea</taxon>
        <taxon>Plexauridae</taxon>
        <taxon>Paramuricea</taxon>
    </lineage>
</organism>
<protein>
    <submittedName>
        <fullName evidence="1">Cytoplasmic dynein 2 heavy chain 1-like</fullName>
    </submittedName>
</protein>
<reference evidence="1" key="1">
    <citation type="submission" date="2020-04" db="EMBL/GenBank/DDBJ databases">
        <authorList>
            <person name="Alioto T."/>
            <person name="Alioto T."/>
            <person name="Gomez Garrido J."/>
        </authorList>
    </citation>
    <scope>NUCLEOTIDE SEQUENCE</scope>
    <source>
        <strain evidence="1">A484AB</strain>
    </source>
</reference>
<proteinExistence type="predicted"/>
<comment type="caution">
    <text evidence="1">The sequence shown here is derived from an EMBL/GenBank/DDBJ whole genome shotgun (WGS) entry which is preliminary data.</text>
</comment>
<evidence type="ECO:0000313" key="2">
    <source>
        <dbReference type="EMBL" id="CAB4041757.1"/>
    </source>
</evidence>
<dbReference type="EMBL" id="CACRXK020028877">
    <property type="protein sequence ID" value="CAB4041757.1"/>
    <property type="molecule type" value="Genomic_DNA"/>
</dbReference>
<sequence>MPSGSSSGDTRKTFVLTTTANYFGLSPSDGAFKDLHDRKELNTFLDDGNCPVLVANCEAKQSKINLSNSVDSTVATDKLLLFFKLQPAVITPDNLHDNVFVSSMLDSPIDTFYHAVQKVYAPLLLKDDKWSQKFDPKLQTLLSELEAGLATVVRKQQFTGSGKKSLASEENVGGILTPQDEFQYWADAAVSGYDLSERERATYFQELFQK</sequence>
<keyword evidence="3" id="KW-1185">Reference proteome</keyword>
<evidence type="ECO:0000313" key="1">
    <source>
        <dbReference type="EMBL" id="CAB4030337.1"/>
    </source>
</evidence>
<feature type="non-terminal residue" evidence="1">
    <location>
        <position position="210"/>
    </location>
</feature>
<name>A0A6S7JGV8_PARCT</name>
<dbReference type="OrthoDB" id="5984410at2759"/>
<gene>
    <name evidence="2" type="ORF">PACLA_8A067499</name>
    <name evidence="1" type="ORF">PACLA_8A076957</name>
</gene>